<keyword evidence="5 9" id="KW-1133">Transmembrane helix</keyword>
<feature type="transmembrane region" description="Helical" evidence="9">
    <location>
        <begin position="181"/>
        <end position="205"/>
    </location>
</feature>
<feature type="transmembrane region" description="Helical" evidence="9">
    <location>
        <begin position="151"/>
        <end position="172"/>
    </location>
</feature>
<evidence type="ECO:0000256" key="9">
    <source>
        <dbReference type="SAM" id="Phobius"/>
    </source>
</evidence>
<feature type="transmembrane region" description="Helical" evidence="9">
    <location>
        <begin position="316"/>
        <end position="338"/>
    </location>
</feature>
<dbReference type="PANTHER" id="PTHR43507:SF1">
    <property type="entry name" value="NADH-UBIQUINONE OXIDOREDUCTASE CHAIN 4"/>
    <property type="match status" value="1"/>
</dbReference>
<evidence type="ECO:0000256" key="4">
    <source>
        <dbReference type="ARBA" id="ARBA00022967"/>
    </source>
</evidence>
<feature type="transmembrane region" description="Helical" evidence="9">
    <location>
        <begin position="451"/>
        <end position="472"/>
    </location>
</feature>
<feature type="domain" description="NADH:quinone oxidoreductase/Mrp antiporter transmembrane" evidence="10">
    <location>
        <begin position="145"/>
        <end position="455"/>
    </location>
</feature>
<dbReference type="PRINTS" id="PR01437">
    <property type="entry name" value="NUOXDRDTASE4"/>
</dbReference>
<dbReference type="PANTHER" id="PTHR43507">
    <property type="entry name" value="NADH-UBIQUINONE OXIDOREDUCTASE CHAIN 4"/>
    <property type="match status" value="1"/>
</dbReference>
<dbReference type="InterPro" id="IPR003918">
    <property type="entry name" value="NADH_UbQ_OxRdtase"/>
</dbReference>
<dbReference type="Pfam" id="PF00361">
    <property type="entry name" value="Proton_antipo_M"/>
    <property type="match status" value="1"/>
</dbReference>
<evidence type="ECO:0000256" key="3">
    <source>
        <dbReference type="ARBA" id="ARBA00022692"/>
    </source>
</evidence>
<dbReference type="InterPro" id="IPR001750">
    <property type="entry name" value="ND/Mrp_TM"/>
</dbReference>
<protein>
    <submittedName>
        <fullName evidence="12">NuoM family protein</fullName>
    </submittedName>
</protein>
<organism evidence="12 13">
    <name type="scientific">Paenibacillus aestuarii</name>
    <dbReference type="NCBI Taxonomy" id="516965"/>
    <lineage>
        <taxon>Bacteria</taxon>
        <taxon>Bacillati</taxon>
        <taxon>Bacillota</taxon>
        <taxon>Bacilli</taxon>
        <taxon>Bacillales</taxon>
        <taxon>Paenibacillaceae</taxon>
        <taxon>Paenibacillus</taxon>
    </lineage>
</organism>
<feature type="transmembrane region" description="Helical" evidence="9">
    <location>
        <begin position="254"/>
        <end position="274"/>
    </location>
</feature>
<gene>
    <name evidence="12" type="ORF">ACFPOG_24680</name>
</gene>
<evidence type="ECO:0000256" key="5">
    <source>
        <dbReference type="ARBA" id="ARBA00022989"/>
    </source>
</evidence>
<dbReference type="RefSeq" id="WP_270884436.1">
    <property type="nucleotide sequence ID" value="NZ_JAQFVF010000070.1"/>
</dbReference>
<reference evidence="13" key="1">
    <citation type="journal article" date="2019" name="Int. J. Syst. Evol. Microbiol.">
        <title>The Global Catalogue of Microorganisms (GCM) 10K type strain sequencing project: providing services to taxonomists for standard genome sequencing and annotation.</title>
        <authorList>
            <consortium name="The Broad Institute Genomics Platform"/>
            <consortium name="The Broad Institute Genome Sequencing Center for Infectious Disease"/>
            <person name="Wu L."/>
            <person name="Ma J."/>
        </authorList>
    </citation>
    <scope>NUCLEOTIDE SEQUENCE [LARGE SCALE GENOMIC DNA]</scope>
    <source>
        <strain evidence="13">KACC 11904</strain>
    </source>
</reference>
<dbReference type="EMBL" id="JBHSMJ010000034">
    <property type="protein sequence ID" value="MFC5451423.1"/>
    <property type="molecule type" value="Genomic_DNA"/>
</dbReference>
<evidence type="ECO:0000313" key="12">
    <source>
        <dbReference type="EMBL" id="MFC5451423.1"/>
    </source>
</evidence>
<feature type="transmembrane region" description="Helical" evidence="9">
    <location>
        <begin position="286"/>
        <end position="310"/>
    </location>
</feature>
<dbReference type="Pfam" id="PF01059">
    <property type="entry name" value="Oxidored_q5_N"/>
    <property type="match status" value="1"/>
</dbReference>
<keyword evidence="7 9" id="KW-0472">Membrane</keyword>
<evidence type="ECO:0000256" key="2">
    <source>
        <dbReference type="ARBA" id="ARBA00009025"/>
    </source>
</evidence>
<name>A0ABW0KDC4_9BACL</name>
<feature type="domain" description="NADH:ubiquinone oxidoreductase chain 4 N-terminal" evidence="11">
    <location>
        <begin position="83"/>
        <end position="135"/>
    </location>
</feature>
<feature type="transmembrane region" description="Helical" evidence="9">
    <location>
        <begin position="128"/>
        <end position="145"/>
    </location>
</feature>
<accession>A0ABW0KDC4</accession>
<dbReference type="NCBIfam" id="TIGR01972">
    <property type="entry name" value="NDH_I_M"/>
    <property type="match status" value="1"/>
</dbReference>
<comment type="caution">
    <text evidence="12">The sequence shown here is derived from an EMBL/GenBank/DDBJ whole genome shotgun (WGS) entry which is preliminary data.</text>
</comment>
<keyword evidence="6" id="KW-0520">NAD</keyword>
<evidence type="ECO:0000256" key="6">
    <source>
        <dbReference type="ARBA" id="ARBA00023027"/>
    </source>
</evidence>
<evidence type="ECO:0000259" key="10">
    <source>
        <dbReference type="Pfam" id="PF00361"/>
    </source>
</evidence>
<keyword evidence="4" id="KW-1278">Translocase</keyword>
<comment type="similarity">
    <text evidence="2">Belongs to the complex I subunit 4 family.</text>
</comment>
<keyword evidence="3 8" id="KW-0812">Transmembrane</keyword>
<feature type="transmembrane region" description="Helical" evidence="9">
    <location>
        <begin position="414"/>
        <end position="445"/>
    </location>
</feature>
<dbReference type="Proteomes" id="UP001596044">
    <property type="component" value="Unassembled WGS sequence"/>
</dbReference>
<evidence type="ECO:0000256" key="7">
    <source>
        <dbReference type="ARBA" id="ARBA00023136"/>
    </source>
</evidence>
<feature type="transmembrane region" description="Helical" evidence="9">
    <location>
        <begin position="99"/>
        <end position="121"/>
    </location>
</feature>
<proteinExistence type="inferred from homology"/>
<evidence type="ECO:0000313" key="13">
    <source>
        <dbReference type="Proteomes" id="UP001596044"/>
    </source>
</evidence>
<feature type="transmembrane region" description="Helical" evidence="9">
    <location>
        <begin position="32"/>
        <end position="53"/>
    </location>
</feature>
<comment type="subcellular location">
    <subcellularLocation>
        <location evidence="1">Cell membrane</location>
        <topology evidence="1">Multi-pass membrane protein</topology>
    </subcellularLocation>
    <subcellularLocation>
        <location evidence="8">Membrane</location>
        <topology evidence="8">Multi-pass membrane protein</topology>
    </subcellularLocation>
</comment>
<evidence type="ECO:0000259" key="11">
    <source>
        <dbReference type="Pfam" id="PF01059"/>
    </source>
</evidence>
<feature type="transmembrane region" description="Helical" evidence="9">
    <location>
        <begin position="6"/>
        <end position="25"/>
    </location>
</feature>
<feature type="transmembrane region" description="Helical" evidence="9">
    <location>
        <begin position="493"/>
        <end position="512"/>
    </location>
</feature>
<dbReference type="InterPro" id="IPR000260">
    <property type="entry name" value="NADH4_N"/>
</dbReference>
<keyword evidence="13" id="KW-1185">Reference proteome</keyword>
<feature type="transmembrane region" description="Helical" evidence="9">
    <location>
        <begin position="372"/>
        <end position="394"/>
    </location>
</feature>
<evidence type="ECO:0000256" key="8">
    <source>
        <dbReference type="RuleBase" id="RU000320"/>
    </source>
</evidence>
<sequence>MLDSIPILSLIAFSPLLGVLVLLFIRGDRGNLIKTIAIATTLIPLLLAAWLYVDYNYQGDPLQYKEQLNWIQVPLNHEGIQQLTSYYFEFKYSMAVDGLSLPLVFLTAFVSSMAALASVYIKKRWKTFYILFLLLETGMFGVFMAQDLFLFFVFFEITLVPMFFLIGIWGYINREQAANRFLLYNGLGSAIMLVAFLILVATAGFSQVQSQTEAIVYYSGDIHTIAHNLLQDAQAYVNQEGSPFYLSGAMKTTIFMLLLVAFGIKLPIFPFHTWMLKVHTEAPPSVVMIHSGILLKMGAYGLIRFGILLFPGEAKHWAWMLALLGVINIVYGAILAIVQKEFKLVLAYSSISHMGIVLLGLAAFNISGLQGAIFQLISHGLISALMFLLVGSIYERTASTDLVSLGGLAAKIPFISGILLVAGMASLGLPGLSGFISEFLAFLGLFETHKVYTIVGTLGIILAAVYVLRGVLNITFGPMPERLKLQGLRDARLIEAVPMIALVAFILLLGVFPSVLSQPLQQTIGSFDQLIQSVAGKIGG</sequence>
<feature type="transmembrane region" description="Helical" evidence="9">
    <location>
        <begin position="345"/>
        <end position="366"/>
    </location>
</feature>
<dbReference type="InterPro" id="IPR010227">
    <property type="entry name" value="NADH_Q_OxRdtase_chainM/4"/>
</dbReference>
<evidence type="ECO:0000256" key="1">
    <source>
        <dbReference type="ARBA" id="ARBA00004651"/>
    </source>
</evidence>